<dbReference type="AlphaFoldDB" id="A0A182XEJ3"/>
<dbReference type="InterPro" id="IPR011547">
    <property type="entry name" value="SLC26A/SulP_dom"/>
</dbReference>
<dbReference type="FunFam" id="3.30.750.24:FF:000028">
    <property type="entry name" value="Sulfate transporter, putative"/>
    <property type="match status" value="1"/>
</dbReference>
<dbReference type="GO" id="GO:0055085">
    <property type="term" value="P:transmembrane transport"/>
    <property type="evidence" value="ECO:0007669"/>
    <property type="project" value="InterPro"/>
</dbReference>
<dbReference type="Proteomes" id="UP000076407">
    <property type="component" value="Unassembled WGS sequence"/>
</dbReference>
<evidence type="ECO:0000313" key="8">
    <source>
        <dbReference type="EnsemblMetazoa" id="AQUA008246-PA"/>
    </source>
</evidence>
<dbReference type="SUPFAM" id="SSF52091">
    <property type="entry name" value="SpoIIaa-like"/>
    <property type="match status" value="1"/>
</dbReference>
<keyword evidence="9" id="KW-1185">Reference proteome</keyword>
<evidence type="ECO:0000256" key="1">
    <source>
        <dbReference type="ARBA" id="ARBA00004141"/>
    </source>
</evidence>
<dbReference type="InterPro" id="IPR001902">
    <property type="entry name" value="SLC26A/SulP_fam"/>
</dbReference>
<dbReference type="InterPro" id="IPR002645">
    <property type="entry name" value="STAS_dom"/>
</dbReference>
<dbReference type="GO" id="GO:0016020">
    <property type="term" value="C:membrane"/>
    <property type="evidence" value="ECO:0007669"/>
    <property type="project" value="UniProtKB-SubCell"/>
</dbReference>
<proteinExistence type="predicted"/>
<evidence type="ECO:0000313" key="9">
    <source>
        <dbReference type="Proteomes" id="UP000076407"/>
    </source>
</evidence>
<dbReference type="Gene3D" id="3.30.750.24">
    <property type="entry name" value="STAS domain"/>
    <property type="match status" value="1"/>
</dbReference>
<dbReference type="InterPro" id="IPR036513">
    <property type="entry name" value="STAS_dom_sf"/>
</dbReference>
<dbReference type="PANTHER" id="PTHR11814">
    <property type="entry name" value="SULFATE TRANSPORTER"/>
    <property type="match status" value="1"/>
</dbReference>
<feature type="transmembrane region" description="Helical" evidence="5">
    <location>
        <begin position="113"/>
        <end position="135"/>
    </location>
</feature>
<feature type="domain" description="STAS" evidence="7">
    <location>
        <begin position="559"/>
        <end position="641"/>
    </location>
</feature>
<feature type="transmembrane region" description="Helical" evidence="5">
    <location>
        <begin position="507"/>
        <end position="538"/>
    </location>
</feature>
<evidence type="ECO:0000259" key="7">
    <source>
        <dbReference type="Pfam" id="PF01740"/>
    </source>
</evidence>
<keyword evidence="3 5" id="KW-1133">Transmembrane helix</keyword>
<feature type="domain" description="SLC26A/SulP transporter" evidence="6">
    <location>
        <begin position="115"/>
        <end position="507"/>
    </location>
</feature>
<dbReference type="Pfam" id="PF01740">
    <property type="entry name" value="STAS"/>
    <property type="match status" value="1"/>
</dbReference>
<feature type="transmembrane region" description="Helical" evidence="5">
    <location>
        <begin position="476"/>
        <end position="495"/>
    </location>
</feature>
<keyword evidence="2 5" id="KW-0812">Transmembrane</keyword>
<evidence type="ECO:0000256" key="5">
    <source>
        <dbReference type="SAM" id="Phobius"/>
    </source>
</evidence>
<dbReference type="CDD" id="cd07042">
    <property type="entry name" value="STAS_SulP_like_sulfate_transporter"/>
    <property type="match status" value="1"/>
</dbReference>
<dbReference type="VEuPathDB" id="VectorBase:AQUA008246"/>
<feature type="transmembrane region" description="Helical" evidence="5">
    <location>
        <begin position="453"/>
        <end position="470"/>
    </location>
</feature>
<feature type="transmembrane region" description="Helical" evidence="5">
    <location>
        <begin position="188"/>
        <end position="211"/>
    </location>
</feature>
<sequence length="669" mass="71785">MFHGDNGCRLVSMKTQIHTQLGAPPHDGSYDNEALSCSTIDITAPNSGEPHGGLRGSNEFILSDSGKKVTGDDQTGQLNMWLQRKARSAFSEKMIKKRLPILRWLPQYNSTDAIGDLVAGITVGLTVIPQALAYAGIAGLPAAYGLYGSFLGCIVYIVFGSCKDVPMGPTAIASLLTFQTAGGSVGKAILLCFLSGVVELLMGLLGLGFLVDFVSGPVSSGFTSAVSLIIVTSQVKDVLGITAKGTTFIEIWRNIFNDIHNVQVWDTFLGLTCIAVLLIMRIIAGLKVGPADDELKSKNHRIINKLMWLVGTSRNAILVVVCGAIGYSFQSSAVAPFKLIGDIPPGLPSLKAPPFSLTANETMSGTEESFMEMVSSLGSGLIVVPLIALMENIAICKAFCKSNGKPVDATQELIAIGLANIANSFVQGFPGTGSLSRSAVNNASGVRTPLGNIYTMALVVLSLLFFTPYFSYIPKASLAAVIIAAVVFMVEVKVVKPMWRTKKSDLIPGLGTFIACLALPLEMGILFGVGLNVVFILYHAARPKISVERLTSPGGAEYLIITPDRCLIFPSVDYVRNLVTKQSIRQSLPVVIDCSHVYGADFTAATVIDSITQDFARRDQPLFFYNLKPSVCAIFEGLSPADFVVYYREEHLDDLLKQRAYKPKEVISA</sequence>
<feature type="transmembrane region" description="Helical" evidence="5">
    <location>
        <begin position="373"/>
        <end position="395"/>
    </location>
</feature>
<evidence type="ECO:0000256" key="3">
    <source>
        <dbReference type="ARBA" id="ARBA00022989"/>
    </source>
</evidence>
<dbReference type="EnsemblMetazoa" id="AQUA008246-RA">
    <property type="protein sequence ID" value="AQUA008246-PA"/>
    <property type="gene ID" value="AQUA008246"/>
</dbReference>
<protein>
    <recommendedName>
        <fullName evidence="10">STAS domain-containing protein</fullName>
    </recommendedName>
</protein>
<feature type="transmembrane region" description="Helical" evidence="5">
    <location>
        <begin position="306"/>
        <end position="329"/>
    </location>
</feature>
<evidence type="ECO:0000259" key="6">
    <source>
        <dbReference type="Pfam" id="PF00916"/>
    </source>
</evidence>
<dbReference type="STRING" id="34691.A0A182XEJ3"/>
<keyword evidence="4 5" id="KW-0472">Membrane</keyword>
<reference evidence="8" key="1">
    <citation type="submission" date="2020-05" db="UniProtKB">
        <authorList>
            <consortium name="EnsemblMetazoa"/>
        </authorList>
    </citation>
    <scope>IDENTIFICATION</scope>
    <source>
        <strain evidence="8">SANGQUA</strain>
    </source>
</reference>
<evidence type="ECO:0000256" key="2">
    <source>
        <dbReference type="ARBA" id="ARBA00022692"/>
    </source>
</evidence>
<evidence type="ECO:0008006" key="10">
    <source>
        <dbReference type="Google" id="ProtNLM"/>
    </source>
</evidence>
<organism evidence="8 9">
    <name type="scientific">Anopheles quadriannulatus</name>
    <name type="common">Mosquito</name>
    <dbReference type="NCBI Taxonomy" id="34691"/>
    <lineage>
        <taxon>Eukaryota</taxon>
        <taxon>Metazoa</taxon>
        <taxon>Ecdysozoa</taxon>
        <taxon>Arthropoda</taxon>
        <taxon>Hexapoda</taxon>
        <taxon>Insecta</taxon>
        <taxon>Pterygota</taxon>
        <taxon>Neoptera</taxon>
        <taxon>Endopterygota</taxon>
        <taxon>Diptera</taxon>
        <taxon>Nematocera</taxon>
        <taxon>Culicoidea</taxon>
        <taxon>Culicidae</taxon>
        <taxon>Anophelinae</taxon>
        <taxon>Anopheles</taxon>
    </lineage>
</organism>
<feature type="transmembrane region" description="Helical" evidence="5">
    <location>
        <begin position="141"/>
        <end position="159"/>
    </location>
</feature>
<name>A0A182XEJ3_ANOQN</name>
<comment type="subcellular location">
    <subcellularLocation>
        <location evidence="1">Membrane</location>
        <topology evidence="1">Multi-pass membrane protein</topology>
    </subcellularLocation>
</comment>
<dbReference type="Pfam" id="PF00916">
    <property type="entry name" value="Sulfate_transp"/>
    <property type="match status" value="1"/>
</dbReference>
<evidence type="ECO:0000256" key="4">
    <source>
        <dbReference type="ARBA" id="ARBA00023136"/>
    </source>
</evidence>
<feature type="transmembrane region" description="Helical" evidence="5">
    <location>
        <begin position="268"/>
        <end position="286"/>
    </location>
</feature>
<accession>A0A182XEJ3</accession>